<accession>A0ABD3HTG3</accession>
<name>A0ABD3HTG3_9MARC</name>
<reference evidence="1 2" key="1">
    <citation type="submission" date="2024-09" db="EMBL/GenBank/DDBJ databases">
        <title>Chromosome-scale assembly of Riccia sorocarpa.</title>
        <authorList>
            <person name="Paukszto L."/>
        </authorList>
    </citation>
    <scope>NUCLEOTIDE SEQUENCE [LARGE SCALE GENOMIC DNA]</scope>
    <source>
        <strain evidence="1">LP-2024</strain>
        <tissue evidence="1">Aerial parts of the thallus</tissue>
    </source>
</reference>
<protein>
    <submittedName>
        <fullName evidence="1">Uncharacterized protein</fullName>
    </submittedName>
</protein>
<evidence type="ECO:0000313" key="2">
    <source>
        <dbReference type="Proteomes" id="UP001633002"/>
    </source>
</evidence>
<dbReference type="EMBL" id="JBJQOH010000003">
    <property type="protein sequence ID" value="KAL3693401.1"/>
    <property type="molecule type" value="Genomic_DNA"/>
</dbReference>
<gene>
    <name evidence="1" type="ORF">R1sor_007052</name>
</gene>
<organism evidence="1 2">
    <name type="scientific">Riccia sorocarpa</name>
    <dbReference type="NCBI Taxonomy" id="122646"/>
    <lineage>
        <taxon>Eukaryota</taxon>
        <taxon>Viridiplantae</taxon>
        <taxon>Streptophyta</taxon>
        <taxon>Embryophyta</taxon>
        <taxon>Marchantiophyta</taxon>
        <taxon>Marchantiopsida</taxon>
        <taxon>Marchantiidae</taxon>
        <taxon>Marchantiales</taxon>
        <taxon>Ricciaceae</taxon>
        <taxon>Riccia</taxon>
    </lineage>
</organism>
<keyword evidence="2" id="KW-1185">Reference proteome</keyword>
<dbReference type="AlphaFoldDB" id="A0ABD3HTG3"/>
<sequence>MTRVADDTVADVVYDAALCVGEGEVGEEYVALVVGPATIEAIEGDEEKGHVQNNDYKSEFWARATDEMKVQLGGLAELVTALVDTSSEINVMSRAVYERGQWPIDLHHGWALRSANGVKKEILDDRHAVQFLIVRANYKRNRRTLRDGVTFRCEDFQSSLL</sequence>
<proteinExistence type="predicted"/>
<dbReference type="Proteomes" id="UP001633002">
    <property type="component" value="Unassembled WGS sequence"/>
</dbReference>
<evidence type="ECO:0000313" key="1">
    <source>
        <dbReference type="EMBL" id="KAL3693401.1"/>
    </source>
</evidence>
<comment type="caution">
    <text evidence="1">The sequence shown here is derived from an EMBL/GenBank/DDBJ whole genome shotgun (WGS) entry which is preliminary data.</text>
</comment>